<evidence type="ECO:0000256" key="6">
    <source>
        <dbReference type="ARBA" id="ARBA00023196"/>
    </source>
</evidence>
<keyword evidence="6 8" id="KW-0139">CF(1)</keyword>
<proteinExistence type="inferred from homology"/>
<dbReference type="EMBL" id="LSKU01000001">
    <property type="protein sequence ID" value="KXG44654.1"/>
    <property type="molecule type" value="Genomic_DNA"/>
</dbReference>
<dbReference type="RefSeq" id="WP_068726632.1">
    <property type="nucleotide sequence ID" value="NZ_LSKU01000001.1"/>
</dbReference>
<comment type="caution">
    <text evidence="9">The sequence shown here is derived from an EMBL/GenBank/DDBJ whole genome shotgun (WGS) entry which is preliminary data.</text>
</comment>
<keyword evidence="10" id="KW-1185">Reference proteome</keyword>
<dbReference type="PRINTS" id="PR00125">
    <property type="entry name" value="ATPASEDELTA"/>
</dbReference>
<dbReference type="HAMAP" id="MF_01416">
    <property type="entry name" value="ATP_synth_delta_bact"/>
    <property type="match status" value="1"/>
</dbReference>
<dbReference type="NCBIfam" id="NF004402">
    <property type="entry name" value="PRK05758.2-2"/>
    <property type="match status" value="1"/>
</dbReference>
<dbReference type="PANTHER" id="PTHR11910">
    <property type="entry name" value="ATP SYNTHASE DELTA CHAIN"/>
    <property type="match status" value="1"/>
</dbReference>
<dbReference type="NCBIfam" id="NF004403">
    <property type="entry name" value="PRK05758.2-4"/>
    <property type="match status" value="1"/>
</dbReference>
<keyword evidence="3 8" id="KW-0375">Hydrogen ion transport</keyword>
<evidence type="ECO:0000256" key="5">
    <source>
        <dbReference type="ARBA" id="ARBA00023136"/>
    </source>
</evidence>
<dbReference type="Gene3D" id="1.10.520.20">
    <property type="entry name" value="N-terminal domain of the delta subunit of the F1F0-ATP synthase"/>
    <property type="match status" value="1"/>
</dbReference>
<dbReference type="InterPro" id="IPR000711">
    <property type="entry name" value="ATPase_OSCP/dsu"/>
</dbReference>
<evidence type="ECO:0000256" key="8">
    <source>
        <dbReference type="HAMAP-Rule" id="MF_01416"/>
    </source>
</evidence>
<dbReference type="GO" id="GO:0005886">
    <property type="term" value="C:plasma membrane"/>
    <property type="evidence" value="ECO:0007669"/>
    <property type="project" value="UniProtKB-SubCell"/>
</dbReference>
<keyword evidence="5 8" id="KW-0472">Membrane</keyword>
<organism evidence="9 10">
    <name type="scientific">Tepidibacillus decaturensis</name>
    <dbReference type="NCBI Taxonomy" id="1413211"/>
    <lineage>
        <taxon>Bacteria</taxon>
        <taxon>Bacillati</taxon>
        <taxon>Bacillota</taxon>
        <taxon>Bacilli</taxon>
        <taxon>Bacillales</taxon>
        <taxon>Bacillaceae</taxon>
        <taxon>Tepidibacillus</taxon>
    </lineage>
</organism>
<dbReference type="InterPro" id="IPR026015">
    <property type="entry name" value="ATP_synth_OSCP/delta_N_sf"/>
</dbReference>
<keyword evidence="2 8" id="KW-0813">Transport</keyword>
<evidence type="ECO:0000313" key="9">
    <source>
        <dbReference type="EMBL" id="KXG44654.1"/>
    </source>
</evidence>
<keyword evidence="7 8" id="KW-0066">ATP synthesis</keyword>
<comment type="function">
    <text evidence="8">This protein is part of the stalk that links CF(0) to CF(1). It either transmits conformational changes from CF(0) to CF(1) or is implicated in proton conduction.</text>
</comment>
<dbReference type="SUPFAM" id="SSF47928">
    <property type="entry name" value="N-terminal domain of the delta subunit of the F1F0-ATP synthase"/>
    <property type="match status" value="1"/>
</dbReference>
<accession>A0A135L6L2</accession>
<evidence type="ECO:0000256" key="7">
    <source>
        <dbReference type="ARBA" id="ARBA00023310"/>
    </source>
</evidence>
<name>A0A135L6L2_9BACI</name>
<dbReference type="GO" id="GO:0045259">
    <property type="term" value="C:proton-transporting ATP synthase complex"/>
    <property type="evidence" value="ECO:0007669"/>
    <property type="project" value="UniProtKB-KW"/>
</dbReference>
<evidence type="ECO:0000313" key="10">
    <source>
        <dbReference type="Proteomes" id="UP000070352"/>
    </source>
</evidence>
<dbReference type="Pfam" id="PF00213">
    <property type="entry name" value="OSCP"/>
    <property type="match status" value="1"/>
</dbReference>
<dbReference type="Proteomes" id="UP000070352">
    <property type="component" value="Unassembled WGS sequence"/>
</dbReference>
<evidence type="ECO:0000256" key="2">
    <source>
        <dbReference type="ARBA" id="ARBA00022448"/>
    </source>
</evidence>
<sequence>MMNSLVAKRYAKALFEVANSKGLLEQVEENLKLISKVFNETEGFLSFLRHPLVEGEKKKQIIDNAFGESIDLITKNFLFQLVDSGREEYLEGVLQEYIKLANEVRGIADVTAITAVQLARTEREEIEHSLQRKFGKTIRLHNIVDPTIVGGMIIRIGDRLYDGSLKKKLHEIKRSLVASRV</sequence>
<dbReference type="AlphaFoldDB" id="A0A135L6L2"/>
<comment type="subcellular location">
    <subcellularLocation>
        <location evidence="8">Cell membrane</location>
        <topology evidence="8">Peripheral membrane protein</topology>
    </subcellularLocation>
    <subcellularLocation>
        <location evidence="1">Membrane</location>
    </subcellularLocation>
</comment>
<dbReference type="NCBIfam" id="TIGR01145">
    <property type="entry name" value="ATP_synt_delta"/>
    <property type="match status" value="1"/>
</dbReference>
<gene>
    <name evidence="8" type="primary">atpH</name>
    <name evidence="9" type="ORF">U473_11940</name>
</gene>
<comment type="similarity">
    <text evidence="8">Belongs to the ATPase delta chain family.</text>
</comment>
<keyword evidence="4 8" id="KW-0406">Ion transport</keyword>
<protein>
    <recommendedName>
        <fullName evidence="8">ATP synthase subunit delta</fullName>
    </recommendedName>
    <alternativeName>
        <fullName evidence="8">ATP synthase F(1) sector subunit delta</fullName>
    </alternativeName>
    <alternativeName>
        <fullName evidence="8">F-type ATPase subunit delta</fullName>
        <shortName evidence="8">F-ATPase subunit delta</shortName>
    </alternativeName>
</protein>
<dbReference type="STRING" id="1413211.U473_11940"/>
<keyword evidence="8" id="KW-1003">Cell membrane</keyword>
<dbReference type="GO" id="GO:0046933">
    <property type="term" value="F:proton-transporting ATP synthase activity, rotational mechanism"/>
    <property type="evidence" value="ECO:0007669"/>
    <property type="project" value="UniProtKB-UniRule"/>
</dbReference>
<reference evidence="9 10" key="1">
    <citation type="submission" date="2016-02" db="EMBL/GenBank/DDBJ databases">
        <title>Draft Genome for Tepidibacillus decaturensis nov. sp. Strain Z9, an Anaerobic, Moderately Thermophilic and Heterotrophic Bacterium from Deep Subsurface of the Illinois Basin, USA.</title>
        <authorList>
            <person name="Dong Y."/>
            <person name="Chang J.Y."/>
            <person name="Sanford R."/>
            <person name="Fouke B.W."/>
        </authorList>
    </citation>
    <scope>NUCLEOTIDE SEQUENCE [LARGE SCALE GENOMIC DNA]</scope>
    <source>
        <strain evidence="9 10">Z9</strain>
    </source>
</reference>
<evidence type="ECO:0000256" key="4">
    <source>
        <dbReference type="ARBA" id="ARBA00023065"/>
    </source>
</evidence>
<dbReference type="InterPro" id="IPR020781">
    <property type="entry name" value="ATPase_OSCP/d_CS"/>
</dbReference>
<evidence type="ECO:0000256" key="3">
    <source>
        <dbReference type="ARBA" id="ARBA00022781"/>
    </source>
</evidence>
<dbReference type="OrthoDB" id="9802471at2"/>
<comment type="function">
    <text evidence="8">F(1)F(0) ATP synthase produces ATP from ADP in the presence of a proton or sodium gradient. F-type ATPases consist of two structural domains, F(1) containing the extramembraneous catalytic core and F(0) containing the membrane proton channel, linked together by a central stalk and a peripheral stalk. During catalysis, ATP synthesis in the catalytic domain of F(1) is coupled via a rotary mechanism of the central stalk subunits to proton translocation.</text>
</comment>
<evidence type="ECO:0000256" key="1">
    <source>
        <dbReference type="ARBA" id="ARBA00004370"/>
    </source>
</evidence>
<dbReference type="PROSITE" id="PS00389">
    <property type="entry name" value="ATPASE_DELTA"/>
    <property type="match status" value="1"/>
</dbReference>